<keyword evidence="2" id="KW-1185">Reference proteome</keyword>
<dbReference type="EMBL" id="JSVC01000016">
    <property type="protein sequence ID" value="KIC93913.1"/>
    <property type="molecule type" value="Genomic_DNA"/>
</dbReference>
<dbReference type="AlphaFoldDB" id="A0A0C1LEV5"/>
<reference evidence="1 2" key="1">
    <citation type="submission" date="2014-11" db="EMBL/GenBank/DDBJ databases">
        <title>Genome sequence of Flavihumibacter solisilvae 3-3.</title>
        <authorList>
            <person name="Zhou G."/>
            <person name="Li M."/>
            <person name="Wang G."/>
        </authorList>
    </citation>
    <scope>NUCLEOTIDE SEQUENCE [LARGE SCALE GENOMIC DNA]</scope>
    <source>
        <strain evidence="1 2">3-3</strain>
    </source>
</reference>
<evidence type="ECO:0000313" key="2">
    <source>
        <dbReference type="Proteomes" id="UP000031408"/>
    </source>
</evidence>
<evidence type="ECO:0000313" key="1">
    <source>
        <dbReference type="EMBL" id="KIC93913.1"/>
    </source>
</evidence>
<dbReference type="STRING" id="1349421.OI18_15115"/>
<dbReference type="RefSeq" id="WP_039141234.1">
    <property type="nucleotide sequence ID" value="NZ_JSVC01000016.1"/>
</dbReference>
<dbReference type="Proteomes" id="UP000031408">
    <property type="component" value="Unassembled WGS sequence"/>
</dbReference>
<dbReference type="OrthoDB" id="678445at2"/>
<accession>A0A0C1LEV5</accession>
<organism evidence="1 2">
    <name type="scientific">Flavihumibacter solisilvae</name>
    <dbReference type="NCBI Taxonomy" id="1349421"/>
    <lineage>
        <taxon>Bacteria</taxon>
        <taxon>Pseudomonadati</taxon>
        <taxon>Bacteroidota</taxon>
        <taxon>Chitinophagia</taxon>
        <taxon>Chitinophagales</taxon>
        <taxon>Chitinophagaceae</taxon>
        <taxon>Flavihumibacter</taxon>
    </lineage>
</organism>
<name>A0A0C1LEV5_9BACT</name>
<proteinExistence type="predicted"/>
<comment type="caution">
    <text evidence="1">The sequence shown here is derived from an EMBL/GenBank/DDBJ whole genome shotgun (WGS) entry which is preliminary data.</text>
</comment>
<protein>
    <submittedName>
        <fullName evidence="1">Uncharacterized protein</fullName>
    </submittedName>
</protein>
<gene>
    <name evidence="1" type="ORF">OI18_15115</name>
</gene>
<sequence length="90" mass="10508">MVTYADLQPGNFYLLKGEATSDIEMISVLAMTEKCILLRSFGQVEDDFWKLRTDTIHSVIEEMDYDSAAAILSLYEEEEEEEEEWEDEEE</sequence>